<comment type="caution">
    <text evidence="2">The sequence shown here is derived from an EMBL/GenBank/DDBJ whole genome shotgun (WGS) entry which is preliminary data.</text>
</comment>
<evidence type="ECO:0000256" key="1">
    <source>
        <dbReference type="SAM" id="Phobius"/>
    </source>
</evidence>
<dbReference type="RefSeq" id="WP_131126487.1">
    <property type="nucleotide sequence ID" value="NZ_SIXH01000728.1"/>
</dbReference>
<keyword evidence="1" id="KW-0812">Transmembrane</keyword>
<evidence type="ECO:0000313" key="3">
    <source>
        <dbReference type="Proteomes" id="UP000292452"/>
    </source>
</evidence>
<dbReference type="EMBL" id="SIXH01000728">
    <property type="protein sequence ID" value="TBO54731.1"/>
    <property type="molecule type" value="Genomic_DNA"/>
</dbReference>
<keyword evidence="1" id="KW-1133">Transmembrane helix</keyword>
<evidence type="ECO:0000313" key="2">
    <source>
        <dbReference type="EMBL" id="TBO54731.1"/>
    </source>
</evidence>
<accession>A0A4V2JHI2</accession>
<proteinExistence type="predicted"/>
<protein>
    <submittedName>
        <fullName evidence="2">Uncharacterized protein</fullName>
    </submittedName>
</protein>
<gene>
    <name evidence="2" type="ORF">EYS09_37005</name>
</gene>
<name>A0A4V2JHI2_STRKA</name>
<reference evidence="2 3" key="1">
    <citation type="submission" date="2019-02" db="EMBL/GenBank/DDBJ databases">
        <title>Draft Genome Sequence of Streptomyces sp. AM-2504, identified by 16S rRNA comparative analysis as a Streptomyces Kasugaensis strain.</title>
        <authorList>
            <person name="Napolioni V."/>
            <person name="Giuliodori A.M."/>
            <person name="Spurio R."/>
            <person name="Fabbretti A."/>
        </authorList>
    </citation>
    <scope>NUCLEOTIDE SEQUENCE [LARGE SCALE GENOMIC DNA]</scope>
    <source>
        <strain evidence="2 3">AM-2504</strain>
    </source>
</reference>
<organism evidence="2 3">
    <name type="scientific">Streptomyces kasugaensis</name>
    <dbReference type="NCBI Taxonomy" id="1946"/>
    <lineage>
        <taxon>Bacteria</taxon>
        <taxon>Bacillati</taxon>
        <taxon>Actinomycetota</taxon>
        <taxon>Actinomycetes</taxon>
        <taxon>Kitasatosporales</taxon>
        <taxon>Streptomycetaceae</taxon>
        <taxon>Streptomyces</taxon>
    </lineage>
</organism>
<feature type="transmembrane region" description="Helical" evidence="1">
    <location>
        <begin position="12"/>
        <end position="30"/>
    </location>
</feature>
<sequence length="118" mass="12784">MPLPRVLRRSVALPLVTVVILLGLAVWYVFSGYGAGLLPQSSWGPWREKSVDNWAVRVRVNSWSDAAEAYVHMGKAEDFTMEAYGTSAEATTVMDGTRFALAPGGEVTGQRPKEAGAK</sequence>
<keyword evidence="3" id="KW-1185">Reference proteome</keyword>
<dbReference type="Proteomes" id="UP000292452">
    <property type="component" value="Unassembled WGS sequence"/>
</dbReference>
<dbReference type="AlphaFoldDB" id="A0A4V2JHI2"/>
<keyword evidence="1" id="KW-0472">Membrane</keyword>